<dbReference type="InterPro" id="IPR027417">
    <property type="entry name" value="P-loop_NTPase"/>
</dbReference>
<sequence length="399" mass="44444">MASQASTSSGNIEQRRADALKAYRNKMREHENMSENLKNLRFSLKDLEKDFAKTEDDIKAVQSVGQIIGEVMKQLDDERFIVKASSGPRYVVSFRPTLPVAKLKAGVRVSLDMTTLTVMRILPREVDPLVYKMSLEDPGGASFAGIGGLGEQVRELREVIELPLMNPELFIRVGIKPPKGVLLYGPPGTGKTLLARAVAATLSTNFLKVVSSAIVDKYIGESARVIREMFGYARDHEPCIIFMDEIDAIGGRRFSEGTSADREIQRTLMELLNQMDGFDTLGRTKLIMATNRPDTLDPALLRPGRLDRKIEIPLPNEQGRMEILKIHAAPVNKGSDIDYEAIVKLTDAFNGADLRNVVTESGMFALRDDREYITQEDLTKAARKVGEAKKHETKMEYTA</sequence>
<dbReference type="Gene3D" id="2.40.50.140">
    <property type="entry name" value="Nucleic acid-binding proteins"/>
    <property type="match status" value="1"/>
</dbReference>
<feature type="coiled-coil region" evidence="6">
    <location>
        <begin position="20"/>
        <end position="64"/>
    </location>
</feature>
<dbReference type="SUPFAM" id="SSF52540">
    <property type="entry name" value="P-loop containing nucleoside triphosphate hydrolases"/>
    <property type="match status" value="1"/>
</dbReference>
<dbReference type="GO" id="GO:0005524">
    <property type="term" value="F:ATP binding"/>
    <property type="evidence" value="ECO:0007669"/>
    <property type="project" value="UniProtKB-KW"/>
</dbReference>
<dbReference type="GO" id="GO:0008540">
    <property type="term" value="C:proteasome regulatory particle, base subcomplex"/>
    <property type="evidence" value="ECO:0007669"/>
    <property type="project" value="UniProtKB-ARBA"/>
</dbReference>
<dbReference type="Gene3D" id="1.10.8.60">
    <property type="match status" value="1"/>
</dbReference>
<evidence type="ECO:0000256" key="1">
    <source>
        <dbReference type="ARBA" id="ARBA00006914"/>
    </source>
</evidence>
<dbReference type="InterPro" id="IPR003959">
    <property type="entry name" value="ATPase_AAA_core"/>
</dbReference>
<comment type="similarity">
    <text evidence="1 5">Belongs to the AAA ATPase family.</text>
</comment>
<dbReference type="Gene3D" id="3.40.50.300">
    <property type="entry name" value="P-loop containing nucleotide triphosphate hydrolases"/>
    <property type="match status" value="1"/>
</dbReference>
<evidence type="ECO:0000256" key="4">
    <source>
        <dbReference type="ARBA" id="ARBA00022942"/>
    </source>
</evidence>
<name>A0A4Y7Q990_9AGAM</name>
<evidence type="ECO:0000256" key="3">
    <source>
        <dbReference type="ARBA" id="ARBA00022840"/>
    </source>
</evidence>
<dbReference type="AlphaFoldDB" id="A0A4Y7Q990"/>
<dbReference type="InterPro" id="IPR012340">
    <property type="entry name" value="NA-bd_OB-fold"/>
</dbReference>
<evidence type="ECO:0000256" key="5">
    <source>
        <dbReference type="RuleBase" id="RU003651"/>
    </source>
</evidence>
<organism evidence="8 9">
    <name type="scientific">Rickenella mellea</name>
    <dbReference type="NCBI Taxonomy" id="50990"/>
    <lineage>
        <taxon>Eukaryota</taxon>
        <taxon>Fungi</taxon>
        <taxon>Dikarya</taxon>
        <taxon>Basidiomycota</taxon>
        <taxon>Agaricomycotina</taxon>
        <taxon>Agaricomycetes</taxon>
        <taxon>Hymenochaetales</taxon>
        <taxon>Rickenellaceae</taxon>
        <taxon>Rickenella</taxon>
    </lineage>
</organism>
<dbReference type="InterPro" id="IPR003593">
    <property type="entry name" value="AAA+_ATPase"/>
</dbReference>
<dbReference type="Pfam" id="PF00004">
    <property type="entry name" value="AAA"/>
    <property type="match status" value="1"/>
</dbReference>
<dbReference type="Pfam" id="PF17862">
    <property type="entry name" value="AAA_lid_3"/>
    <property type="match status" value="1"/>
</dbReference>
<evidence type="ECO:0000256" key="6">
    <source>
        <dbReference type="SAM" id="Coils"/>
    </source>
</evidence>
<keyword evidence="4 8" id="KW-0647">Proteasome</keyword>
<dbReference type="InterPro" id="IPR032501">
    <property type="entry name" value="Prot_ATP_ID_OB_2nd"/>
</dbReference>
<reference evidence="8 9" key="1">
    <citation type="submission" date="2018-06" db="EMBL/GenBank/DDBJ databases">
        <title>A transcriptomic atlas of mushroom development highlights an independent origin of complex multicellularity.</title>
        <authorList>
            <consortium name="DOE Joint Genome Institute"/>
            <person name="Krizsan K."/>
            <person name="Almasi E."/>
            <person name="Merenyi Z."/>
            <person name="Sahu N."/>
            <person name="Viragh M."/>
            <person name="Koszo T."/>
            <person name="Mondo S."/>
            <person name="Kiss B."/>
            <person name="Balint B."/>
            <person name="Kues U."/>
            <person name="Barry K."/>
            <person name="Hegedus J.C."/>
            <person name="Henrissat B."/>
            <person name="Johnson J."/>
            <person name="Lipzen A."/>
            <person name="Ohm R."/>
            <person name="Nagy I."/>
            <person name="Pangilinan J."/>
            <person name="Yan J."/>
            <person name="Xiong Y."/>
            <person name="Grigoriev I.V."/>
            <person name="Hibbett D.S."/>
            <person name="Nagy L.G."/>
        </authorList>
    </citation>
    <scope>NUCLEOTIDE SEQUENCE [LARGE SCALE GENOMIC DNA]</scope>
    <source>
        <strain evidence="8 9">SZMC22713</strain>
    </source>
</reference>
<dbReference type="InterPro" id="IPR050221">
    <property type="entry name" value="26S_Proteasome_ATPase"/>
</dbReference>
<dbReference type="GO" id="GO:0016887">
    <property type="term" value="F:ATP hydrolysis activity"/>
    <property type="evidence" value="ECO:0007669"/>
    <property type="project" value="InterPro"/>
</dbReference>
<keyword evidence="9" id="KW-1185">Reference proteome</keyword>
<keyword evidence="2 5" id="KW-0547">Nucleotide-binding</keyword>
<dbReference type="EMBL" id="ML170168">
    <property type="protein sequence ID" value="TDL23871.1"/>
    <property type="molecule type" value="Genomic_DNA"/>
</dbReference>
<dbReference type="OrthoDB" id="1664597at2759"/>
<dbReference type="Proteomes" id="UP000294933">
    <property type="component" value="Unassembled WGS sequence"/>
</dbReference>
<protein>
    <submittedName>
        <fullName evidence="8">26S proteasome subunit P45</fullName>
    </submittedName>
</protein>
<dbReference type="FunFam" id="3.40.50.300:FF:000034">
    <property type="entry name" value="26S protease regulatory subunit 10B"/>
    <property type="match status" value="1"/>
</dbReference>
<dbReference type="InterPro" id="IPR003960">
    <property type="entry name" value="ATPase_AAA_CS"/>
</dbReference>
<evidence type="ECO:0000259" key="7">
    <source>
        <dbReference type="SMART" id="SM00382"/>
    </source>
</evidence>
<evidence type="ECO:0000313" key="8">
    <source>
        <dbReference type="EMBL" id="TDL23871.1"/>
    </source>
</evidence>
<dbReference type="PROSITE" id="PS00674">
    <property type="entry name" value="AAA"/>
    <property type="match status" value="1"/>
</dbReference>
<feature type="domain" description="AAA+ ATPase" evidence="7">
    <location>
        <begin position="177"/>
        <end position="316"/>
    </location>
</feature>
<dbReference type="STRING" id="50990.A0A4Y7Q990"/>
<gene>
    <name evidence="8" type="ORF">BD410DRAFT_745846</name>
</gene>
<evidence type="ECO:0000313" key="9">
    <source>
        <dbReference type="Proteomes" id="UP000294933"/>
    </source>
</evidence>
<keyword evidence="6" id="KW-0175">Coiled coil</keyword>
<dbReference type="PANTHER" id="PTHR23073">
    <property type="entry name" value="26S PROTEASOME REGULATORY SUBUNIT"/>
    <property type="match status" value="1"/>
</dbReference>
<proteinExistence type="inferred from homology"/>
<accession>A0A4Y7Q990</accession>
<keyword evidence="3 5" id="KW-0067">ATP-binding</keyword>
<dbReference type="Pfam" id="PF16450">
    <property type="entry name" value="Prot_ATP_ID_OB_C"/>
    <property type="match status" value="1"/>
</dbReference>
<dbReference type="InterPro" id="IPR041569">
    <property type="entry name" value="AAA_lid_3"/>
</dbReference>
<dbReference type="SMART" id="SM00382">
    <property type="entry name" value="AAA"/>
    <property type="match status" value="1"/>
</dbReference>
<evidence type="ECO:0000256" key="2">
    <source>
        <dbReference type="ARBA" id="ARBA00022741"/>
    </source>
</evidence>
<dbReference type="VEuPathDB" id="FungiDB:BD410DRAFT_745846"/>